<feature type="domain" description="WW" evidence="6">
    <location>
        <begin position="386"/>
        <end position="414"/>
    </location>
</feature>
<feature type="region of interest" description="Disordered" evidence="5">
    <location>
        <begin position="843"/>
        <end position="903"/>
    </location>
</feature>
<dbReference type="Proteomes" id="UP000005238">
    <property type="component" value="Unassembled WGS sequence"/>
</dbReference>
<dbReference type="GO" id="GO:0016272">
    <property type="term" value="C:prefoldin complex"/>
    <property type="evidence" value="ECO:0000318"/>
    <property type="project" value="GO_Central"/>
</dbReference>
<dbReference type="eggNOG" id="KOG3313">
    <property type="taxonomic scope" value="Eukaryota"/>
</dbReference>
<evidence type="ECO:0000256" key="4">
    <source>
        <dbReference type="SAM" id="Coils"/>
    </source>
</evidence>
<dbReference type="SUPFAM" id="SSF50998">
    <property type="entry name" value="Quinoprotein alcohol dehydrogenase-like"/>
    <property type="match status" value="1"/>
</dbReference>
<comment type="similarity">
    <text evidence="1">Belongs to the prefoldin subunit alpha family.</text>
</comment>
<dbReference type="VEuPathDB" id="FungiDB:KRP23_8062"/>
<keyword evidence="2" id="KW-0143">Chaperone</keyword>
<organism evidence="7 8">
    <name type="scientific">Phytophthora ramorum</name>
    <name type="common">Sudden oak death agent</name>
    <dbReference type="NCBI Taxonomy" id="164328"/>
    <lineage>
        <taxon>Eukaryota</taxon>
        <taxon>Sar</taxon>
        <taxon>Stramenopiles</taxon>
        <taxon>Oomycota</taxon>
        <taxon>Peronosporomycetes</taxon>
        <taxon>Peronosporales</taxon>
        <taxon>Peronosporaceae</taxon>
        <taxon>Phytophthora</taxon>
    </lineage>
</organism>
<dbReference type="eggNOG" id="KOG0152">
    <property type="taxonomic scope" value="Eukaryota"/>
</dbReference>
<dbReference type="FunFam" id="1.10.287.370:FF:000001">
    <property type="entry name" value="Prefoldin subunit 3"/>
    <property type="match status" value="1"/>
</dbReference>
<feature type="compositionally biased region" description="Basic and acidic residues" evidence="5">
    <location>
        <begin position="893"/>
        <end position="903"/>
    </location>
</feature>
<feature type="repeat" description="ANK" evidence="3">
    <location>
        <begin position="1167"/>
        <end position="1199"/>
    </location>
</feature>
<dbReference type="SUPFAM" id="SSF48403">
    <property type="entry name" value="Ankyrin repeat"/>
    <property type="match status" value="1"/>
</dbReference>
<dbReference type="HOGENOM" id="CLU_006691_0_0_1"/>
<dbReference type="InterPro" id="IPR002110">
    <property type="entry name" value="Ankyrin_rpt"/>
</dbReference>
<dbReference type="PROSITE" id="PS01159">
    <property type="entry name" value="WW_DOMAIN_1"/>
    <property type="match status" value="2"/>
</dbReference>
<protein>
    <recommendedName>
        <fullName evidence="6">WW domain-containing protein</fullName>
    </recommendedName>
</protein>
<feature type="repeat" description="ANK" evidence="3">
    <location>
        <begin position="1132"/>
        <end position="1164"/>
    </location>
</feature>
<feature type="domain" description="WW" evidence="6">
    <location>
        <begin position="220"/>
        <end position="254"/>
    </location>
</feature>
<keyword evidence="8" id="KW-1185">Reference proteome</keyword>
<evidence type="ECO:0000256" key="2">
    <source>
        <dbReference type="ARBA" id="ARBA00023186"/>
    </source>
</evidence>
<dbReference type="CDD" id="cd23156">
    <property type="entry name" value="Prefoldin_3"/>
    <property type="match status" value="1"/>
</dbReference>
<dbReference type="SMART" id="SM00456">
    <property type="entry name" value="WW"/>
    <property type="match status" value="3"/>
</dbReference>
<dbReference type="VEuPathDB" id="FungiDB:KRP23_8061"/>
<dbReference type="PROSITE" id="PS50020">
    <property type="entry name" value="WW_DOMAIN_2"/>
    <property type="match status" value="3"/>
</dbReference>
<dbReference type="EnsemblProtists" id="Phyra77731">
    <property type="protein sequence ID" value="Phyra77731"/>
    <property type="gene ID" value="Phyra77731"/>
</dbReference>
<dbReference type="GO" id="GO:0007021">
    <property type="term" value="P:tubulin complex assembly"/>
    <property type="evidence" value="ECO:0000318"/>
    <property type="project" value="GO_Central"/>
</dbReference>
<sequence>MASPAPTPTGLESPEALARLNAAIMGERNPRGIPSAVFVDSVDTFMTAAGVDNIEPLVGALQQMYSKYKFMETSLQKNRETFKRKIPDTQKDLDMVRHLLAKRDEGETLTTQFNLADNVYAKAAVDCSVGKVCIWLGAQVMVEYPYEEAQELLEKNVASATEKLGQIEEDLSFLRDQIITTEVNIARIFNHDVRRRRQEKDDKLVAELEAKTIMDGEGTVAVEAGWEVRQDEGSGQVYYWNAVTGETSWEPPPHLVATDELLSAEELALPWTRAHDDNGRVYYLNTETMETRWTPPTAGEQQDDVSVMSDTDVLAVTGGRGRRPSTAEQMNELNRLLSGEDDEESPEEGVDDDVDQQEASEMPPTVVQGSPQPSENAVADTEACTWMMFVNDDDGVPYYYNHLTGECLWDPPEEFLRFHHEQQQELQQQQLDGEAAPTTGGDIPANKANSDDTPASDGRGPNDVMQAAITPEFQEKVRQAIATVSNTPVGSSRLVLVCTPTQQQLAQRTRRSAVSSTLEEEIAPSAGEDELQGATTVTTAAELPIEKVQSDEDQFHADSQAESVEEVQNGDAEINEEEAKIKMSDGIDVVTKVDVVEDEIGDQYADFTKAEAHAEASLDNGNDSPLNDAVLKLNTLNAAASEIHAGADMLLDKPPLERSAQLAALTLQCFARCFIARQRVKHKREERNNAVGSDAMKVLAESDASTVSEAAEVLAGEQRENSEGLPSFPTQTEVNEEEHVLRNAAPSQPVVTEAIDVSHESPALPPRSVDVQPQLTSAPSDAFAIVDSIEMLPSAEPPSIPSGKRLSASTPPQEQRPRRDPALISTRMPSVLDVAKFFPPRRSLPSSSLAYTGGSSAPTEPVAITRKKVDIGSPPRARRGSQQEAAEQEPTPSEDRRKEEERARRAQVLEYQRIYAESRRAFETEKQNLLEEKLARDLQREHDAEVEKKARIQTQYERDAARARNRTPGDQADRLLWNHLKTQGRPTEQSVSQFRVALTQALDPAQFPSNMCAERARELHERIKRLHRASWAVDAQLEAVELRLLSELHPLTDRQRPLQAKYAAKLRCRLEQMLNTVQSWQRVLDEWEGEEEVATSRYWSTVQARYAPSSDIYTTDESRRQYLLNAWRGAAGGDSLLHVAAWNGWEKHVRLLLAEGADVNVVDSSASLRTPLHEACRAGHVGVVELLLRSGARLSAVDVSGDSALHVACRGGWTRVIRVLLMAANDLGEEDEPGTREDCPSLTMEAFFNLRNGKGRRAVEVVTLPSLMEDLESK</sequence>
<dbReference type="GO" id="GO:0007017">
    <property type="term" value="P:microtubule-based process"/>
    <property type="evidence" value="ECO:0000318"/>
    <property type="project" value="GO_Central"/>
</dbReference>
<dbReference type="InterPro" id="IPR036770">
    <property type="entry name" value="Ankyrin_rpt-contain_sf"/>
</dbReference>
<name>H3GMK1_PHYRM</name>
<dbReference type="VEuPathDB" id="FungiDB:KRP22_12618"/>
<dbReference type="CDD" id="cd00201">
    <property type="entry name" value="WW"/>
    <property type="match status" value="3"/>
</dbReference>
<feature type="coiled-coil region" evidence="4">
    <location>
        <begin position="150"/>
        <end position="177"/>
    </location>
</feature>
<feature type="region of interest" description="Disordered" evidence="5">
    <location>
        <begin position="422"/>
        <end position="461"/>
    </location>
</feature>
<dbReference type="InterPro" id="IPR009053">
    <property type="entry name" value="Prefoldin"/>
</dbReference>
<dbReference type="InterPro" id="IPR001202">
    <property type="entry name" value="WW_dom"/>
</dbReference>
<evidence type="ECO:0000256" key="5">
    <source>
        <dbReference type="SAM" id="MobiDB-lite"/>
    </source>
</evidence>
<dbReference type="PROSITE" id="PS50297">
    <property type="entry name" value="ANK_REP_REGION"/>
    <property type="match status" value="3"/>
</dbReference>
<dbReference type="Gene3D" id="2.20.70.10">
    <property type="match status" value="3"/>
</dbReference>
<dbReference type="AlphaFoldDB" id="H3GMK1"/>
<dbReference type="OMA" id="PLVWEYI"/>
<dbReference type="InterPro" id="IPR004127">
    <property type="entry name" value="Prefoldin_subunit_alpha"/>
</dbReference>
<dbReference type="InterPro" id="IPR011047">
    <property type="entry name" value="Quinoprotein_ADH-like_sf"/>
</dbReference>
<evidence type="ECO:0000256" key="1">
    <source>
        <dbReference type="ARBA" id="ARBA00010048"/>
    </source>
</evidence>
<dbReference type="STRING" id="164328.H3GMK1"/>
<dbReference type="Gene3D" id="1.25.40.20">
    <property type="entry name" value="Ankyrin repeat-containing domain"/>
    <property type="match status" value="1"/>
</dbReference>
<keyword evidence="3" id="KW-0040">ANK repeat</keyword>
<evidence type="ECO:0000256" key="3">
    <source>
        <dbReference type="PROSITE-ProRule" id="PRU00023"/>
    </source>
</evidence>
<dbReference type="InterPro" id="IPR036020">
    <property type="entry name" value="WW_dom_sf"/>
</dbReference>
<evidence type="ECO:0000313" key="7">
    <source>
        <dbReference type="EnsemblProtists" id="Phyra77731"/>
    </source>
</evidence>
<dbReference type="InParanoid" id="H3GMK1"/>
<dbReference type="PROSITE" id="PS50096">
    <property type="entry name" value="IQ"/>
    <property type="match status" value="1"/>
</dbReference>
<dbReference type="GO" id="GO:0006457">
    <property type="term" value="P:protein folding"/>
    <property type="evidence" value="ECO:0007669"/>
    <property type="project" value="InterPro"/>
</dbReference>
<dbReference type="eggNOG" id="KOG0504">
    <property type="taxonomic scope" value="Eukaryota"/>
</dbReference>
<dbReference type="VEuPathDB" id="FungiDB:KRP22_12617"/>
<dbReference type="Gene3D" id="1.10.287.370">
    <property type="match status" value="1"/>
</dbReference>
<dbReference type="Pfam" id="PF02996">
    <property type="entry name" value="Prefoldin"/>
    <property type="match status" value="1"/>
</dbReference>
<dbReference type="InterPro" id="IPR016655">
    <property type="entry name" value="PFD3"/>
</dbReference>
<dbReference type="Pfam" id="PF00397">
    <property type="entry name" value="WW"/>
    <property type="match status" value="3"/>
</dbReference>
<dbReference type="SUPFAM" id="SSF46579">
    <property type="entry name" value="Prefoldin"/>
    <property type="match status" value="1"/>
</dbReference>
<feature type="domain" description="WW" evidence="6">
    <location>
        <begin position="265"/>
        <end position="298"/>
    </location>
</feature>
<proteinExistence type="inferred from homology"/>
<dbReference type="PANTHER" id="PTHR12409:SF0">
    <property type="entry name" value="PREFOLDIN SUBUNIT 3"/>
    <property type="match status" value="1"/>
</dbReference>
<dbReference type="Pfam" id="PF12796">
    <property type="entry name" value="Ank_2"/>
    <property type="match status" value="1"/>
</dbReference>
<keyword evidence="4" id="KW-0175">Coiled coil</keyword>
<dbReference type="EMBL" id="DS566023">
    <property type="status" value="NOT_ANNOTATED_CDS"/>
    <property type="molecule type" value="Genomic_DNA"/>
</dbReference>
<reference evidence="7" key="2">
    <citation type="submission" date="2015-06" db="UniProtKB">
        <authorList>
            <consortium name="EnsemblProtists"/>
        </authorList>
    </citation>
    <scope>IDENTIFICATION</scope>
    <source>
        <strain evidence="7">Pr102</strain>
    </source>
</reference>
<feature type="compositionally biased region" description="Acidic residues" evidence="5">
    <location>
        <begin position="339"/>
        <end position="358"/>
    </location>
</feature>
<dbReference type="PROSITE" id="PS50088">
    <property type="entry name" value="ANK_REPEAT"/>
    <property type="match status" value="3"/>
</dbReference>
<feature type="region of interest" description="Disordered" evidence="5">
    <location>
        <begin position="793"/>
        <end position="826"/>
    </location>
</feature>
<dbReference type="SUPFAM" id="SSF51045">
    <property type="entry name" value="WW domain"/>
    <property type="match status" value="1"/>
</dbReference>
<feature type="region of interest" description="Disordered" evidence="5">
    <location>
        <begin position="337"/>
        <end position="377"/>
    </location>
</feature>
<reference evidence="8" key="1">
    <citation type="journal article" date="2006" name="Science">
        <title>Phytophthora genome sequences uncover evolutionary origins and mechanisms of pathogenesis.</title>
        <authorList>
            <person name="Tyler B.M."/>
            <person name="Tripathy S."/>
            <person name="Zhang X."/>
            <person name="Dehal P."/>
            <person name="Jiang R.H."/>
            <person name="Aerts A."/>
            <person name="Arredondo F.D."/>
            <person name="Baxter L."/>
            <person name="Bensasson D."/>
            <person name="Beynon J.L."/>
            <person name="Chapman J."/>
            <person name="Damasceno C.M."/>
            <person name="Dorrance A.E."/>
            <person name="Dou D."/>
            <person name="Dickerman A.W."/>
            <person name="Dubchak I.L."/>
            <person name="Garbelotto M."/>
            <person name="Gijzen M."/>
            <person name="Gordon S.G."/>
            <person name="Govers F."/>
            <person name="Grunwald N.J."/>
            <person name="Huang W."/>
            <person name="Ivors K.L."/>
            <person name="Jones R.W."/>
            <person name="Kamoun S."/>
            <person name="Krampis K."/>
            <person name="Lamour K.H."/>
            <person name="Lee M.K."/>
            <person name="McDonald W.H."/>
            <person name="Medina M."/>
            <person name="Meijer H.J."/>
            <person name="Nordberg E.K."/>
            <person name="Maclean D.J."/>
            <person name="Ospina-Giraldo M.D."/>
            <person name="Morris P.F."/>
            <person name="Phuntumart V."/>
            <person name="Putnam N.H."/>
            <person name="Rash S."/>
            <person name="Rose J.K."/>
            <person name="Sakihama Y."/>
            <person name="Salamov A.A."/>
            <person name="Savidor A."/>
            <person name="Scheuring C.F."/>
            <person name="Smith B.M."/>
            <person name="Sobral B.W."/>
            <person name="Terry A."/>
            <person name="Torto-Alalibo T.A."/>
            <person name="Win J."/>
            <person name="Xu Z."/>
            <person name="Zhang H."/>
            <person name="Grigoriev I.V."/>
            <person name="Rokhsar D.S."/>
            <person name="Boore J.L."/>
        </authorList>
    </citation>
    <scope>NUCLEOTIDE SEQUENCE [LARGE SCALE GENOMIC DNA]</scope>
    <source>
        <strain evidence="8">Pr102</strain>
    </source>
</reference>
<evidence type="ECO:0000313" key="8">
    <source>
        <dbReference type="Proteomes" id="UP000005238"/>
    </source>
</evidence>
<accession>H3GMK1</accession>
<dbReference type="PANTHER" id="PTHR12409">
    <property type="entry name" value="PREFOLDIN SUBUNIT 3"/>
    <property type="match status" value="1"/>
</dbReference>
<dbReference type="GO" id="GO:0015631">
    <property type="term" value="F:tubulin binding"/>
    <property type="evidence" value="ECO:0000318"/>
    <property type="project" value="GO_Central"/>
</dbReference>
<dbReference type="GO" id="GO:0005737">
    <property type="term" value="C:cytoplasm"/>
    <property type="evidence" value="ECO:0000318"/>
    <property type="project" value="GO_Central"/>
</dbReference>
<dbReference type="SMART" id="SM00248">
    <property type="entry name" value="ANK"/>
    <property type="match status" value="3"/>
</dbReference>
<feature type="repeat" description="ANK" evidence="3">
    <location>
        <begin position="1200"/>
        <end position="1232"/>
    </location>
</feature>
<evidence type="ECO:0000259" key="6">
    <source>
        <dbReference type="PROSITE" id="PS50020"/>
    </source>
</evidence>